<name>A0ABR2TBS3_9ROSI</name>
<accession>A0ABR2TBS3</accession>
<reference evidence="2 3" key="1">
    <citation type="journal article" date="2024" name="G3 (Bethesda)">
        <title>Genome assembly of Hibiscus sabdariffa L. provides insights into metabolisms of medicinal natural products.</title>
        <authorList>
            <person name="Kim T."/>
        </authorList>
    </citation>
    <scope>NUCLEOTIDE SEQUENCE [LARGE SCALE GENOMIC DNA]</scope>
    <source>
        <strain evidence="2">TK-2024</strain>
        <tissue evidence="2">Old leaves</tissue>
    </source>
</reference>
<evidence type="ECO:0000313" key="2">
    <source>
        <dbReference type="EMBL" id="KAK9034936.1"/>
    </source>
</evidence>
<evidence type="ECO:0000256" key="1">
    <source>
        <dbReference type="SAM" id="MobiDB-lite"/>
    </source>
</evidence>
<proteinExistence type="predicted"/>
<keyword evidence="3" id="KW-1185">Reference proteome</keyword>
<comment type="caution">
    <text evidence="2">The sequence shown here is derived from an EMBL/GenBank/DDBJ whole genome shotgun (WGS) entry which is preliminary data.</text>
</comment>
<dbReference type="Proteomes" id="UP001396334">
    <property type="component" value="Unassembled WGS sequence"/>
</dbReference>
<feature type="region of interest" description="Disordered" evidence="1">
    <location>
        <begin position="24"/>
        <end position="89"/>
    </location>
</feature>
<organism evidence="2 3">
    <name type="scientific">Hibiscus sabdariffa</name>
    <name type="common">roselle</name>
    <dbReference type="NCBI Taxonomy" id="183260"/>
    <lineage>
        <taxon>Eukaryota</taxon>
        <taxon>Viridiplantae</taxon>
        <taxon>Streptophyta</taxon>
        <taxon>Embryophyta</taxon>
        <taxon>Tracheophyta</taxon>
        <taxon>Spermatophyta</taxon>
        <taxon>Magnoliopsida</taxon>
        <taxon>eudicotyledons</taxon>
        <taxon>Gunneridae</taxon>
        <taxon>Pentapetalae</taxon>
        <taxon>rosids</taxon>
        <taxon>malvids</taxon>
        <taxon>Malvales</taxon>
        <taxon>Malvaceae</taxon>
        <taxon>Malvoideae</taxon>
        <taxon>Hibiscus</taxon>
    </lineage>
</organism>
<sequence length="89" mass="9921">MNQLEQQHPRPLTNINSETRVEAWQGGSGLDPWAHSKAWNGSPTPRLVNGGDDSELSTTMHTQRLDKGGAQATERQRQHAGSHYRFTVT</sequence>
<gene>
    <name evidence="2" type="ORF">V6N11_076988</name>
</gene>
<dbReference type="EMBL" id="JBBPBN010000006">
    <property type="protein sequence ID" value="KAK9034936.1"/>
    <property type="molecule type" value="Genomic_DNA"/>
</dbReference>
<evidence type="ECO:0000313" key="3">
    <source>
        <dbReference type="Proteomes" id="UP001396334"/>
    </source>
</evidence>
<protein>
    <submittedName>
        <fullName evidence="2">Uncharacterized protein</fullName>
    </submittedName>
</protein>